<dbReference type="SUPFAM" id="SSF56281">
    <property type="entry name" value="Metallo-hydrolase/oxidoreductase"/>
    <property type="match status" value="1"/>
</dbReference>
<dbReference type="InterPro" id="IPR050662">
    <property type="entry name" value="Sec-metab_biosynth-thioest"/>
</dbReference>
<evidence type="ECO:0000259" key="1">
    <source>
        <dbReference type="SMART" id="SM00849"/>
    </source>
</evidence>
<dbReference type="KEGG" id="sinu:IMZ28_10565"/>
<evidence type="ECO:0000313" key="3">
    <source>
        <dbReference type="Proteomes" id="UP000595074"/>
    </source>
</evidence>
<dbReference type="Proteomes" id="UP000595074">
    <property type="component" value="Chromosome"/>
</dbReference>
<dbReference type="CDD" id="cd16282">
    <property type="entry name" value="metallo-hydrolase-like_MBL-fold"/>
    <property type="match status" value="1"/>
</dbReference>
<dbReference type="PANTHER" id="PTHR23131:SF0">
    <property type="entry name" value="ENDORIBONUCLEASE LACTB2"/>
    <property type="match status" value="1"/>
</dbReference>
<protein>
    <submittedName>
        <fullName evidence="2">MBL fold metallo-hydrolase</fullName>
    </submittedName>
</protein>
<proteinExistence type="predicted"/>
<reference evidence="2 3" key="1">
    <citation type="submission" date="2020-10" db="EMBL/GenBank/DDBJ databases">
        <title>The genome of sulfurovum sp.</title>
        <authorList>
            <person name="Xie S."/>
            <person name="Shao Z."/>
            <person name="Jiang L."/>
        </authorList>
    </citation>
    <scope>NUCLEOTIDE SEQUENCE [LARGE SCALE GENOMIC DNA]</scope>
    <source>
        <strain evidence="2 3">ST-419</strain>
    </source>
</reference>
<keyword evidence="2" id="KW-0378">Hydrolase</keyword>
<dbReference type="EMBL" id="CP063164">
    <property type="protein sequence ID" value="QOR61845.1"/>
    <property type="molecule type" value="Genomic_DNA"/>
</dbReference>
<dbReference type="SMART" id="SM00849">
    <property type="entry name" value="Lactamase_B"/>
    <property type="match status" value="1"/>
</dbReference>
<dbReference type="RefSeq" id="WP_197548554.1">
    <property type="nucleotide sequence ID" value="NZ_CP063164.1"/>
</dbReference>
<sequence length="319" mass="36008">MKRVTGSLIGVLLLMTGLNAFVLGKYGEFKFEKLHENIYVMHGPVTEPNKENEGFMNNPAVIEGKNGLIIVDPGGNYNIGEKVLSEIENVSKKPILAIFNTHKHGDHWFANKAIAEKYPKAVIYADEHMIAEAKAGEAEKWYNILDRMTGNLKGTKEFAYPTRALKMGDKIEVDSEIFVVRHPKTAHTDTDLLIEHVNSNTLFLGDNVMRGRFGAFDSTSSVFGNRKLLEEIMAEPEMKMYVPGHGQSGRRKETVEPYLAYLKVITEEIAKAYEDEVEPYEVADKVKARLEAYKAWDGIEHTLGRHLDKVYAEIEAMDE</sequence>
<gene>
    <name evidence="2" type="ORF">IMZ28_10565</name>
</gene>
<dbReference type="GO" id="GO:0016787">
    <property type="term" value="F:hydrolase activity"/>
    <property type="evidence" value="ECO:0007669"/>
    <property type="project" value="UniProtKB-KW"/>
</dbReference>
<dbReference type="PANTHER" id="PTHR23131">
    <property type="entry name" value="ENDORIBONUCLEASE LACTB2"/>
    <property type="match status" value="1"/>
</dbReference>
<dbReference type="AlphaFoldDB" id="A0A7M1S329"/>
<dbReference type="InterPro" id="IPR001279">
    <property type="entry name" value="Metallo-B-lactamas"/>
</dbReference>
<name>A0A7M1S329_9BACT</name>
<evidence type="ECO:0000313" key="2">
    <source>
        <dbReference type="EMBL" id="QOR61845.1"/>
    </source>
</evidence>
<keyword evidence="3" id="KW-1185">Reference proteome</keyword>
<organism evidence="2 3">
    <name type="scientific">Sulfurovum indicum</name>
    <dbReference type="NCBI Taxonomy" id="2779528"/>
    <lineage>
        <taxon>Bacteria</taxon>
        <taxon>Pseudomonadati</taxon>
        <taxon>Campylobacterota</taxon>
        <taxon>Epsilonproteobacteria</taxon>
        <taxon>Campylobacterales</taxon>
        <taxon>Sulfurovaceae</taxon>
        <taxon>Sulfurovum</taxon>
    </lineage>
</organism>
<dbReference type="Pfam" id="PF00753">
    <property type="entry name" value="Lactamase_B"/>
    <property type="match status" value="1"/>
</dbReference>
<dbReference type="Gene3D" id="3.60.15.10">
    <property type="entry name" value="Ribonuclease Z/Hydroxyacylglutathione hydrolase-like"/>
    <property type="match status" value="1"/>
</dbReference>
<accession>A0A7M1S329</accession>
<dbReference type="InterPro" id="IPR036866">
    <property type="entry name" value="RibonucZ/Hydroxyglut_hydro"/>
</dbReference>
<feature type="domain" description="Metallo-beta-lactamase" evidence="1">
    <location>
        <begin position="56"/>
        <end position="245"/>
    </location>
</feature>